<reference evidence="2" key="1">
    <citation type="submission" date="2018-06" db="EMBL/GenBank/DDBJ databases">
        <authorList>
            <consortium name="Pathogen Informatics"/>
        </authorList>
    </citation>
    <scope>NUCLEOTIDE SEQUENCE [LARGE SCALE GENOMIC DNA]</scope>
    <source>
        <strain evidence="2">NCTC10132</strain>
    </source>
</reference>
<dbReference type="Proteomes" id="UP000257559">
    <property type="component" value="Chromosome"/>
</dbReference>
<gene>
    <name evidence="1" type="ORF">NCTC10132_00081</name>
</gene>
<keyword evidence="2" id="KW-1185">Reference proteome</keyword>
<accession>A0A3B0PHN6</accession>
<proteinExistence type="predicted"/>
<dbReference type="AlphaFoldDB" id="A0A3B0PHN6"/>
<dbReference type="EMBL" id="LS991951">
    <property type="protein sequence ID" value="SYV96748.1"/>
    <property type="molecule type" value="Genomic_DNA"/>
</dbReference>
<sequence>MKEMEIKAKEFMEQFNKSIQNNEFQNAFGMNVNPFNNVKEEVKTEKAQEVDKAKEEAVKKILELPNEQLYKMAEMLNIFGYKEMTKEELAEIIYINTKKTKKD</sequence>
<evidence type="ECO:0008006" key="3">
    <source>
        <dbReference type="Google" id="ProtNLM"/>
    </source>
</evidence>
<organism evidence="1 2">
    <name type="scientific">Mycoplasmopsis edwardii</name>
    <dbReference type="NCBI Taxonomy" id="53558"/>
    <lineage>
        <taxon>Bacteria</taxon>
        <taxon>Bacillati</taxon>
        <taxon>Mycoplasmatota</taxon>
        <taxon>Mycoplasmoidales</taxon>
        <taxon>Metamycoplasmataceae</taxon>
        <taxon>Mycoplasmopsis</taxon>
    </lineage>
</organism>
<name>A0A3B0PHN6_9BACT</name>
<dbReference type="KEGG" id="medw:NCTC10132_00081"/>
<evidence type="ECO:0000313" key="1">
    <source>
        <dbReference type="EMBL" id="SYV96748.1"/>
    </source>
</evidence>
<evidence type="ECO:0000313" key="2">
    <source>
        <dbReference type="Proteomes" id="UP000257559"/>
    </source>
</evidence>
<protein>
    <recommendedName>
        <fullName evidence="3">Rho termination factor N-terminal domain-containing protein</fullName>
    </recommendedName>
</protein>